<proteinExistence type="predicted"/>
<sequence>MSSGAIVPRGRRSHSPGSSGSEDERDRSPLAKARHVLKDTFSQSNSGLGVGVLGAIVGGIAAREASEATLRARGKSHSGEHDKSTLVSTIIGAAVGGLGANALEKRLESAKKKDEEKREEGGRRSHGPIRGANADYYDNDDYDYVYDRKTRHR</sequence>
<reference evidence="3" key="1">
    <citation type="journal article" date="2013" name="Genome Announc.">
        <title>Draft genome sequence of the ascomycete Phaeoacremonium aleophilum strain UCR-PA7, a causal agent of the esca disease complex in grapevines.</title>
        <authorList>
            <person name="Blanco-Ulate B."/>
            <person name="Rolshausen P."/>
            <person name="Cantu D."/>
        </authorList>
    </citation>
    <scope>NUCLEOTIDE SEQUENCE [LARGE SCALE GENOMIC DNA]</scope>
    <source>
        <strain evidence="3">UCR-PA7</strain>
    </source>
</reference>
<accession>R8BY79</accession>
<dbReference type="HOGENOM" id="CLU_1714596_0_0_1"/>
<gene>
    <name evidence="2" type="ORF">UCRPA7_153</name>
</gene>
<evidence type="ECO:0000313" key="2">
    <source>
        <dbReference type="EMBL" id="EOO04313.1"/>
    </source>
</evidence>
<feature type="compositionally biased region" description="Basic and acidic residues" evidence="1">
    <location>
        <begin position="107"/>
        <end position="123"/>
    </location>
</feature>
<evidence type="ECO:0000313" key="3">
    <source>
        <dbReference type="Proteomes" id="UP000014074"/>
    </source>
</evidence>
<dbReference type="EMBL" id="KB932781">
    <property type="protein sequence ID" value="EOO04313.1"/>
    <property type="molecule type" value="Genomic_DNA"/>
</dbReference>
<feature type="region of interest" description="Disordered" evidence="1">
    <location>
        <begin position="107"/>
        <end position="140"/>
    </location>
</feature>
<protein>
    <submittedName>
        <fullName evidence="2">Uncharacterized protein</fullName>
    </submittedName>
</protein>
<keyword evidence="3" id="KW-1185">Reference proteome</keyword>
<evidence type="ECO:0000256" key="1">
    <source>
        <dbReference type="SAM" id="MobiDB-lite"/>
    </source>
</evidence>
<name>R8BY79_PHAM7</name>
<dbReference type="Proteomes" id="UP000014074">
    <property type="component" value="Unassembled WGS sequence"/>
</dbReference>
<dbReference type="GeneID" id="19321687"/>
<dbReference type="eggNOG" id="ENOG502T226">
    <property type="taxonomic scope" value="Eukaryota"/>
</dbReference>
<dbReference type="AlphaFoldDB" id="R8BY79"/>
<dbReference type="RefSeq" id="XP_007910942.1">
    <property type="nucleotide sequence ID" value="XM_007912751.1"/>
</dbReference>
<dbReference type="KEGG" id="tmn:UCRPA7_153"/>
<organism evidence="2 3">
    <name type="scientific">Phaeoacremonium minimum (strain UCR-PA7)</name>
    <name type="common">Esca disease fungus</name>
    <name type="synonym">Togninia minima</name>
    <dbReference type="NCBI Taxonomy" id="1286976"/>
    <lineage>
        <taxon>Eukaryota</taxon>
        <taxon>Fungi</taxon>
        <taxon>Dikarya</taxon>
        <taxon>Ascomycota</taxon>
        <taxon>Pezizomycotina</taxon>
        <taxon>Sordariomycetes</taxon>
        <taxon>Sordariomycetidae</taxon>
        <taxon>Togniniales</taxon>
        <taxon>Togniniaceae</taxon>
        <taxon>Phaeoacremonium</taxon>
    </lineage>
</organism>
<feature type="region of interest" description="Disordered" evidence="1">
    <location>
        <begin position="1"/>
        <end position="45"/>
    </location>
</feature>